<protein>
    <submittedName>
        <fullName evidence="2">Uncharacterized protein</fullName>
    </submittedName>
</protein>
<evidence type="ECO:0000313" key="2">
    <source>
        <dbReference type="EMBL" id="KAK4120438.1"/>
    </source>
</evidence>
<accession>A0AAN6TTM7</accession>
<dbReference type="AlphaFoldDB" id="A0AAN6TTM7"/>
<reference evidence="2" key="2">
    <citation type="submission" date="2023-05" db="EMBL/GenBank/DDBJ databases">
        <authorList>
            <consortium name="Lawrence Berkeley National Laboratory"/>
            <person name="Steindorff A."/>
            <person name="Hensen N."/>
            <person name="Bonometti L."/>
            <person name="Westerberg I."/>
            <person name="Brannstrom I.O."/>
            <person name="Guillou S."/>
            <person name="Cros-Aarteil S."/>
            <person name="Calhoun S."/>
            <person name="Haridas S."/>
            <person name="Kuo A."/>
            <person name="Mondo S."/>
            <person name="Pangilinan J."/>
            <person name="Riley R."/>
            <person name="Labutti K."/>
            <person name="Andreopoulos B."/>
            <person name="Lipzen A."/>
            <person name="Chen C."/>
            <person name="Yanf M."/>
            <person name="Daum C."/>
            <person name="Ng V."/>
            <person name="Clum A."/>
            <person name="Ohm R."/>
            <person name="Martin F."/>
            <person name="Silar P."/>
            <person name="Natvig D."/>
            <person name="Lalanne C."/>
            <person name="Gautier V."/>
            <person name="Ament-Velasquez S.L."/>
            <person name="Kruys A."/>
            <person name="Hutchinson M.I."/>
            <person name="Powell A.J."/>
            <person name="Barry K."/>
            <person name="Miller A.N."/>
            <person name="Grigoriev I.V."/>
            <person name="Debuchy R."/>
            <person name="Gladieux P."/>
            <person name="Thoren M.H."/>
            <person name="Johannesson H."/>
        </authorList>
    </citation>
    <scope>NUCLEOTIDE SEQUENCE</scope>
    <source>
        <strain evidence="2">CBS 731.68</strain>
    </source>
</reference>
<name>A0AAN6TTM7_9PEZI</name>
<keyword evidence="3" id="KW-1185">Reference proteome</keyword>
<feature type="compositionally biased region" description="Low complexity" evidence="1">
    <location>
        <begin position="52"/>
        <end position="69"/>
    </location>
</feature>
<feature type="non-terminal residue" evidence="2">
    <location>
        <position position="1"/>
    </location>
</feature>
<sequence>IGTYEPLEVSNKRHADLTVCAPGTGYFQSCSNGFRGCCKADACSGSGRCADSTRTGTSKSTSTRLSGPD</sequence>
<reference evidence="2" key="1">
    <citation type="journal article" date="2023" name="Mol. Phylogenet. Evol.">
        <title>Genome-scale phylogeny and comparative genomics of the fungal order Sordariales.</title>
        <authorList>
            <person name="Hensen N."/>
            <person name="Bonometti L."/>
            <person name="Westerberg I."/>
            <person name="Brannstrom I.O."/>
            <person name="Guillou S."/>
            <person name="Cros-Aarteil S."/>
            <person name="Calhoun S."/>
            <person name="Haridas S."/>
            <person name="Kuo A."/>
            <person name="Mondo S."/>
            <person name="Pangilinan J."/>
            <person name="Riley R."/>
            <person name="LaButti K."/>
            <person name="Andreopoulos B."/>
            <person name="Lipzen A."/>
            <person name="Chen C."/>
            <person name="Yan M."/>
            <person name="Daum C."/>
            <person name="Ng V."/>
            <person name="Clum A."/>
            <person name="Steindorff A."/>
            <person name="Ohm R.A."/>
            <person name="Martin F."/>
            <person name="Silar P."/>
            <person name="Natvig D.O."/>
            <person name="Lalanne C."/>
            <person name="Gautier V."/>
            <person name="Ament-Velasquez S.L."/>
            <person name="Kruys A."/>
            <person name="Hutchinson M.I."/>
            <person name="Powell A.J."/>
            <person name="Barry K."/>
            <person name="Miller A.N."/>
            <person name="Grigoriev I.V."/>
            <person name="Debuchy R."/>
            <person name="Gladieux P."/>
            <person name="Hiltunen Thoren M."/>
            <person name="Johannesson H."/>
        </authorList>
    </citation>
    <scope>NUCLEOTIDE SEQUENCE</scope>
    <source>
        <strain evidence="2">CBS 731.68</strain>
    </source>
</reference>
<dbReference type="GeneID" id="87830388"/>
<gene>
    <name evidence="2" type="ORF">N657DRAFT_648924</name>
</gene>
<evidence type="ECO:0000313" key="3">
    <source>
        <dbReference type="Proteomes" id="UP001302602"/>
    </source>
</evidence>
<dbReference type="RefSeq" id="XP_062644209.1">
    <property type="nucleotide sequence ID" value="XM_062793619.1"/>
</dbReference>
<feature type="region of interest" description="Disordered" evidence="1">
    <location>
        <begin position="45"/>
        <end position="69"/>
    </location>
</feature>
<comment type="caution">
    <text evidence="2">The sequence shown here is derived from an EMBL/GenBank/DDBJ whole genome shotgun (WGS) entry which is preliminary data.</text>
</comment>
<proteinExistence type="predicted"/>
<evidence type="ECO:0000256" key="1">
    <source>
        <dbReference type="SAM" id="MobiDB-lite"/>
    </source>
</evidence>
<organism evidence="2 3">
    <name type="scientific">Parathielavia appendiculata</name>
    <dbReference type="NCBI Taxonomy" id="2587402"/>
    <lineage>
        <taxon>Eukaryota</taxon>
        <taxon>Fungi</taxon>
        <taxon>Dikarya</taxon>
        <taxon>Ascomycota</taxon>
        <taxon>Pezizomycotina</taxon>
        <taxon>Sordariomycetes</taxon>
        <taxon>Sordariomycetidae</taxon>
        <taxon>Sordariales</taxon>
        <taxon>Chaetomiaceae</taxon>
        <taxon>Parathielavia</taxon>
    </lineage>
</organism>
<dbReference type="Proteomes" id="UP001302602">
    <property type="component" value="Unassembled WGS sequence"/>
</dbReference>
<dbReference type="EMBL" id="MU853238">
    <property type="protein sequence ID" value="KAK4120438.1"/>
    <property type="molecule type" value="Genomic_DNA"/>
</dbReference>